<proteinExistence type="predicted"/>
<comment type="caution">
    <text evidence="1">The sequence shown here is derived from an EMBL/GenBank/DDBJ whole genome shotgun (WGS) entry which is preliminary data.</text>
</comment>
<name>A0A5B7JZ14_PORTR</name>
<organism evidence="1 2">
    <name type="scientific">Portunus trituberculatus</name>
    <name type="common">Swimming crab</name>
    <name type="synonym">Neptunus trituberculatus</name>
    <dbReference type="NCBI Taxonomy" id="210409"/>
    <lineage>
        <taxon>Eukaryota</taxon>
        <taxon>Metazoa</taxon>
        <taxon>Ecdysozoa</taxon>
        <taxon>Arthropoda</taxon>
        <taxon>Crustacea</taxon>
        <taxon>Multicrustacea</taxon>
        <taxon>Malacostraca</taxon>
        <taxon>Eumalacostraca</taxon>
        <taxon>Eucarida</taxon>
        <taxon>Decapoda</taxon>
        <taxon>Pleocyemata</taxon>
        <taxon>Brachyura</taxon>
        <taxon>Eubrachyura</taxon>
        <taxon>Portunoidea</taxon>
        <taxon>Portunidae</taxon>
        <taxon>Portuninae</taxon>
        <taxon>Portunus</taxon>
    </lineage>
</organism>
<reference evidence="1 2" key="1">
    <citation type="submission" date="2019-05" db="EMBL/GenBank/DDBJ databases">
        <title>Another draft genome of Portunus trituberculatus and its Hox gene families provides insights of decapod evolution.</title>
        <authorList>
            <person name="Jeong J.-H."/>
            <person name="Song I."/>
            <person name="Kim S."/>
            <person name="Choi T."/>
            <person name="Kim D."/>
            <person name="Ryu S."/>
            <person name="Kim W."/>
        </authorList>
    </citation>
    <scope>NUCLEOTIDE SEQUENCE [LARGE SCALE GENOMIC DNA]</scope>
    <source>
        <tissue evidence="1">Muscle</tissue>
    </source>
</reference>
<accession>A0A5B7JZ14</accession>
<evidence type="ECO:0000313" key="1">
    <source>
        <dbReference type="EMBL" id="MPC99643.1"/>
    </source>
</evidence>
<protein>
    <submittedName>
        <fullName evidence="1">Uncharacterized protein</fullName>
    </submittedName>
</protein>
<dbReference type="Proteomes" id="UP000324222">
    <property type="component" value="Unassembled WGS sequence"/>
</dbReference>
<sequence length="15" mass="1584">MKASSAFTKVTGRIS</sequence>
<keyword evidence="2" id="KW-1185">Reference proteome</keyword>
<evidence type="ECO:0000313" key="2">
    <source>
        <dbReference type="Proteomes" id="UP000324222"/>
    </source>
</evidence>
<gene>
    <name evidence="1" type="ORF">E2C01_095070</name>
</gene>
<dbReference type="EMBL" id="VSRR010119236">
    <property type="protein sequence ID" value="MPC99643.1"/>
    <property type="molecule type" value="Genomic_DNA"/>
</dbReference>